<dbReference type="SUPFAM" id="SSF48140">
    <property type="entry name" value="Ribosomal protein L19 (L19e)"/>
    <property type="match status" value="1"/>
</dbReference>
<dbReference type="GO" id="GO:0003735">
    <property type="term" value="F:structural constituent of ribosome"/>
    <property type="evidence" value="ECO:0007669"/>
    <property type="project" value="InterPro"/>
</dbReference>
<evidence type="ECO:0000313" key="3">
    <source>
        <dbReference type="Proteomes" id="UP000308365"/>
    </source>
</evidence>
<evidence type="ECO:0000259" key="1">
    <source>
        <dbReference type="Pfam" id="PF01280"/>
    </source>
</evidence>
<proteinExistence type="predicted"/>
<dbReference type="InterPro" id="IPR057259">
    <property type="entry name" value="Ribosomal_L19e"/>
</dbReference>
<name>A0A4U1FFN1_MONMO</name>
<gene>
    <name evidence="2" type="ORF">EI555_001987</name>
</gene>
<dbReference type="GO" id="GO:0005840">
    <property type="term" value="C:ribosome"/>
    <property type="evidence" value="ECO:0007669"/>
    <property type="project" value="InterPro"/>
</dbReference>
<dbReference type="AlphaFoldDB" id="A0A4U1FFN1"/>
<sequence length="59" mass="6615">TLRLQKRLASSVLCGSKRKVWLDAVETTEIFNANSQAYDCPFPGLKPEKYLGLLMDIGK</sequence>
<reference evidence="3" key="1">
    <citation type="journal article" date="2019" name="IScience">
        <title>Narwhal Genome Reveals Long-Term Low Genetic Diversity despite Current Large Abundance Size.</title>
        <authorList>
            <person name="Westbury M.V."/>
            <person name="Petersen B."/>
            <person name="Garde E."/>
            <person name="Heide-Jorgensen M.P."/>
            <person name="Lorenzen E.D."/>
        </authorList>
    </citation>
    <scope>NUCLEOTIDE SEQUENCE [LARGE SCALE GENOMIC DNA]</scope>
</reference>
<dbReference type="Gene3D" id="1.10.1650.10">
    <property type="match status" value="1"/>
</dbReference>
<feature type="domain" description="Ribosomal protein L19e N-terminal" evidence="1">
    <location>
        <begin position="2"/>
        <end position="36"/>
    </location>
</feature>
<dbReference type="Proteomes" id="UP000308365">
    <property type="component" value="Unassembled WGS sequence"/>
</dbReference>
<dbReference type="InterPro" id="IPR015972">
    <property type="entry name" value="Ribosomal_eL19_dom1"/>
</dbReference>
<protein>
    <recommendedName>
        <fullName evidence="1">Ribosomal protein L19e N-terminal domain-containing protein</fullName>
    </recommendedName>
</protein>
<organism evidence="2 3">
    <name type="scientific">Monodon monoceros</name>
    <name type="common">Narwhal</name>
    <name type="synonym">Ceratodon monodon</name>
    <dbReference type="NCBI Taxonomy" id="40151"/>
    <lineage>
        <taxon>Eukaryota</taxon>
        <taxon>Metazoa</taxon>
        <taxon>Chordata</taxon>
        <taxon>Craniata</taxon>
        <taxon>Vertebrata</taxon>
        <taxon>Euteleostomi</taxon>
        <taxon>Mammalia</taxon>
        <taxon>Eutheria</taxon>
        <taxon>Laurasiatheria</taxon>
        <taxon>Artiodactyla</taxon>
        <taxon>Whippomorpha</taxon>
        <taxon>Cetacea</taxon>
        <taxon>Odontoceti</taxon>
        <taxon>Monodontidae</taxon>
        <taxon>Monodon</taxon>
    </lineage>
</organism>
<dbReference type="Pfam" id="PF01280">
    <property type="entry name" value="Ribosomal_L19e"/>
    <property type="match status" value="1"/>
</dbReference>
<dbReference type="InterPro" id="IPR035970">
    <property type="entry name" value="60S_ribosomal_eL19_sf"/>
</dbReference>
<comment type="caution">
    <text evidence="2">The sequence shown here is derived from an EMBL/GenBank/DDBJ whole genome shotgun (WGS) entry which is preliminary data.</text>
</comment>
<evidence type="ECO:0000313" key="2">
    <source>
        <dbReference type="EMBL" id="TKC48434.1"/>
    </source>
</evidence>
<accession>A0A4U1FFN1</accession>
<dbReference type="EMBL" id="RWIC01000162">
    <property type="protein sequence ID" value="TKC48434.1"/>
    <property type="molecule type" value="Genomic_DNA"/>
</dbReference>
<dbReference type="GO" id="GO:0006412">
    <property type="term" value="P:translation"/>
    <property type="evidence" value="ECO:0007669"/>
    <property type="project" value="InterPro"/>
</dbReference>
<feature type="non-terminal residue" evidence="2">
    <location>
        <position position="1"/>
    </location>
</feature>